<dbReference type="SUPFAM" id="SSF103473">
    <property type="entry name" value="MFS general substrate transporter"/>
    <property type="match status" value="1"/>
</dbReference>
<protein>
    <recommendedName>
        <fullName evidence="2">Major facilitator superfamily (MFS) profile domain-containing protein</fullName>
    </recommendedName>
</protein>
<feature type="transmembrane region" description="Helical" evidence="1">
    <location>
        <begin position="119"/>
        <end position="141"/>
    </location>
</feature>
<dbReference type="Pfam" id="PF07690">
    <property type="entry name" value="MFS_1"/>
    <property type="match status" value="1"/>
</dbReference>
<keyword evidence="1" id="KW-0812">Transmembrane</keyword>
<dbReference type="PANTHER" id="PTHR11360:SF284">
    <property type="entry name" value="EG:103B4.3 PROTEIN-RELATED"/>
    <property type="match status" value="1"/>
</dbReference>
<feature type="transmembrane region" description="Helical" evidence="1">
    <location>
        <begin position="148"/>
        <end position="175"/>
    </location>
</feature>
<dbReference type="GO" id="GO:0022857">
    <property type="term" value="F:transmembrane transporter activity"/>
    <property type="evidence" value="ECO:0007669"/>
    <property type="project" value="InterPro"/>
</dbReference>
<dbReference type="InterPro" id="IPR050327">
    <property type="entry name" value="Proton-linked_MCT"/>
</dbReference>
<accession>A0A382MKF9</accession>
<dbReference type="Gene3D" id="1.20.1250.20">
    <property type="entry name" value="MFS general substrate transporter like domains"/>
    <property type="match status" value="1"/>
</dbReference>
<dbReference type="AlphaFoldDB" id="A0A382MKF9"/>
<organism evidence="3">
    <name type="scientific">marine metagenome</name>
    <dbReference type="NCBI Taxonomy" id="408172"/>
    <lineage>
        <taxon>unclassified sequences</taxon>
        <taxon>metagenomes</taxon>
        <taxon>ecological metagenomes</taxon>
    </lineage>
</organism>
<feature type="transmembrane region" description="Helical" evidence="1">
    <location>
        <begin position="27"/>
        <end position="54"/>
    </location>
</feature>
<sequence length="217" mass="23585">SNDLPAHSVQEDQLSDRLKHLFGNRTFMLLLGAFTLCGFTTAGVIDVYFIPYAISCGFTLIEGSTAYGVHGLGNLVGVILFSWLADQVHRPRLLALMFFLRALTFILLMFIAADLNMMFVFAAIFGVLNFATFPIIANIVATHIGVGIIGLTLGLLFGGHSLGAAVGAMVGGWIFDLTAQYYWIWWLSSLLAVLAGIFALLVNENRVPRGKESPTLP</sequence>
<feature type="non-terminal residue" evidence="3">
    <location>
        <position position="1"/>
    </location>
</feature>
<evidence type="ECO:0000313" key="3">
    <source>
        <dbReference type="EMBL" id="SVC47882.1"/>
    </source>
</evidence>
<feature type="transmembrane region" description="Helical" evidence="1">
    <location>
        <begin position="93"/>
        <end position="113"/>
    </location>
</feature>
<reference evidence="3" key="1">
    <citation type="submission" date="2018-05" db="EMBL/GenBank/DDBJ databases">
        <authorList>
            <person name="Lanie J.A."/>
            <person name="Ng W.-L."/>
            <person name="Kazmierczak K.M."/>
            <person name="Andrzejewski T.M."/>
            <person name="Davidsen T.M."/>
            <person name="Wayne K.J."/>
            <person name="Tettelin H."/>
            <person name="Glass J.I."/>
            <person name="Rusch D."/>
            <person name="Podicherti R."/>
            <person name="Tsui H.-C.T."/>
            <person name="Winkler M.E."/>
        </authorList>
    </citation>
    <scope>NUCLEOTIDE SEQUENCE</scope>
</reference>
<keyword evidence="1" id="KW-1133">Transmembrane helix</keyword>
<dbReference type="InterPro" id="IPR036259">
    <property type="entry name" value="MFS_trans_sf"/>
</dbReference>
<dbReference type="PANTHER" id="PTHR11360">
    <property type="entry name" value="MONOCARBOXYLATE TRANSPORTER"/>
    <property type="match status" value="1"/>
</dbReference>
<dbReference type="InterPro" id="IPR011701">
    <property type="entry name" value="MFS"/>
</dbReference>
<evidence type="ECO:0000259" key="2">
    <source>
        <dbReference type="PROSITE" id="PS50850"/>
    </source>
</evidence>
<dbReference type="InterPro" id="IPR020846">
    <property type="entry name" value="MFS_dom"/>
</dbReference>
<proteinExistence type="predicted"/>
<dbReference type="EMBL" id="UINC01093449">
    <property type="protein sequence ID" value="SVC47882.1"/>
    <property type="molecule type" value="Genomic_DNA"/>
</dbReference>
<name>A0A382MKF9_9ZZZZ</name>
<feature type="transmembrane region" description="Helical" evidence="1">
    <location>
        <begin position="66"/>
        <end position="86"/>
    </location>
</feature>
<gene>
    <name evidence="3" type="ORF">METZ01_LOCUS300736</name>
</gene>
<evidence type="ECO:0000256" key="1">
    <source>
        <dbReference type="SAM" id="Phobius"/>
    </source>
</evidence>
<dbReference type="PROSITE" id="PS50850">
    <property type="entry name" value="MFS"/>
    <property type="match status" value="1"/>
</dbReference>
<keyword evidence="1" id="KW-0472">Membrane</keyword>
<feature type="transmembrane region" description="Helical" evidence="1">
    <location>
        <begin position="181"/>
        <end position="202"/>
    </location>
</feature>
<feature type="domain" description="Major facilitator superfamily (MFS) profile" evidence="2">
    <location>
        <begin position="26"/>
        <end position="217"/>
    </location>
</feature>